<dbReference type="AlphaFoldDB" id="A0A7C4VQH6"/>
<name>A0A7C4VQH6_9BACT</name>
<dbReference type="GO" id="GO:0004252">
    <property type="term" value="F:serine-type endopeptidase activity"/>
    <property type="evidence" value="ECO:0007669"/>
    <property type="project" value="InterPro"/>
</dbReference>
<comment type="caution">
    <text evidence="7">The sequence shown here is derived from an EMBL/GenBank/DDBJ whole genome shotgun (WGS) entry which is preliminary data.</text>
</comment>
<proteinExistence type="inferred from homology"/>
<gene>
    <name evidence="7" type="ORF">ENS29_10705</name>
</gene>
<evidence type="ECO:0008006" key="8">
    <source>
        <dbReference type="Google" id="ProtNLM"/>
    </source>
</evidence>
<organism evidence="7">
    <name type="scientific">Desulfatirhabdium butyrativorans</name>
    <dbReference type="NCBI Taxonomy" id="340467"/>
    <lineage>
        <taxon>Bacteria</taxon>
        <taxon>Pseudomonadati</taxon>
        <taxon>Thermodesulfobacteriota</taxon>
        <taxon>Desulfobacteria</taxon>
        <taxon>Desulfobacterales</taxon>
        <taxon>Desulfatirhabdiaceae</taxon>
        <taxon>Desulfatirhabdium</taxon>
    </lineage>
</organism>
<dbReference type="InterPro" id="IPR001316">
    <property type="entry name" value="Pept_S1A_streptogrisin"/>
</dbReference>
<keyword evidence="3" id="KW-0378">Hydrolase</keyword>
<dbReference type="SUPFAM" id="SSF50494">
    <property type="entry name" value="Trypsin-like serine proteases"/>
    <property type="match status" value="1"/>
</dbReference>
<evidence type="ECO:0000256" key="1">
    <source>
        <dbReference type="ARBA" id="ARBA00007664"/>
    </source>
</evidence>
<evidence type="ECO:0000313" key="7">
    <source>
        <dbReference type="EMBL" id="HGU33311.1"/>
    </source>
</evidence>
<dbReference type="GO" id="GO:0006508">
    <property type="term" value="P:proteolysis"/>
    <property type="evidence" value="ECO:0007669"/>
    <property type="project" value="UniProtKB-KW"/>
</dbReference>
<evidence type="ECO:0000256" key="2">
    <source>
        <dbReference type="ARBA" id="ARBA00022670"/>
    </source>
</evidence>
<evidence type="ECO:0000256" key="3">
    <source>
        <dbReference type="ARBA" id="ARBA00022801"/>
    </source>
</evidence>
<reference evidence="7" key="1">
    <citation type="journal article" date="2020" name="mSystems">
        <title>Genome- and Community-Level Interaction Insights into Carbon Utilization and Element Cycling Functions of Hydrothermarchaeota in Hydrothermal Sediment.</title>
        <authorList>
            <person name="Zhou Z."/>
            <person name="Liu Y."/>
            <person name="Xu W."/>
            <person name="Pan J."/>
            <person name="Luo Z.H."/>
            <person name="Li M."/>
        </authorList>
    </citation>
    <scope>NUCLEOTIDE SEQUENCE [LARGE SCALE GENOMIC DNA]</scope>
    <source>
        <strain evidence="7">SpSt-477</strain>
    </source>
</reference>
<evidence type="ECO:0000256" key="5">
    <source>
        <dbReference type="ARBA" id="ARBA00023157"/>
    </source>
</evidence>
<keyword evidence="4" id="KW-0720">Serine protease</keyword>
<dbReference type="EMBL" id="DSUH01000247">
    <property type="protein sequence ID" value="HGU33311.1"/>
    <property type="molecule type" value="Genomic_DNA"/>
</dbReference>
<keyword evidence="5" id="KW-1015">Disulfide bond</keyword>
<accession>A0A7C4VQH6</accession>
<sequence length="355" mass="37349">MNRKFYRGAIPFIIAVLCFAATSSATDPTAWFSRPIPMGVSIGNTPSNPYIYAGTAGLLVYQTSDPSKLYILSNNHVLGATGPDLCPGTADPGTTWTIQPGTLDIGADPGNDPYYQVGIVNTFVPIKMGFRGKNLMDAALAETSAQWASSNILGIGMPTAPAMEATVGQTVTKSGRTTGVTSGTVEALNVSLRVSYGRSCGKAKFVNQISITPGTFSDSGDSGSAILDSQTLRPVALLFAGSDTNTVGSPMSTVLSTLGVSIHTNNLVASDTLDEGVDMRQSLSLLRDIQSRHEDALLSITGVSGVGIGMSEAGDEPAFIVYIEKDQPAKYRKMIPDHLEGIPVRIIRSGIFKAY</sequence>
<dbReference type="InterPro" id="IPR043504">
    <property type="entry name" value="Peptidase_S1_PA_chymotrypsin"/>
</dbReference>
<feature type="chain" id="PRO_5027692713" description="Serine protease" evidence="6">
    <location>
        <begin position="26"/>
        <end position="355"/>
    </location>
</feature>
<keyword evidence="2" id="KW-0645">Protease</keyword>
<keyword evidence="6" id="KW-0732">Signal</keyword>
<dbReference type="PRINTS" id="PR00861">
    <property type="entry name" value="ALYTICPTASE"/>
</dbReference>
<feature type="signal peptide" evidence="6">
    <location>
        <begin position="1"/>
        <end position="25"/>
    </location>
</feature>
<dbReference type="InterPro" id="IPR009003">
    <property type="entry name" value="Peptidase_S1_PA"/>
</dbReference>
<dbReference type="Gene3D" id="2.40.10.10">
    <property type="entry name" value="Trypsin-like serine proteases"/>
    <property type="match status" value="2"/>
</dbReference>
<protein>
    <recommendedName>
        <fullName evidence="8">Serine protease</fullName>
    </recommendedName>
</protein>
<comment type="similarity">
    <text evidence="1">Belongs to the peptidase S1 family.</text>
</comment>
<evidence type="ECO:0000256" key="6">
    <source>
        <dbReference type="SAM" id="SignalP"/>
    </source>
</evidence>
<evidence type="ECO:0000256" key="4">
    <source>
        <dbReference type="ARBA" id="ARBA00022825"/>
    </source>
</evidence>